<gene>
    <name evidence="1" type="ORF">BAG01nite_41170</name>
    <name evidence="2" type="ORF">EB820_05065</name>
</gene>
<comment type="caution">
    <text evidence="2">The sequence shown here is derived from an EMBL/GenBank/DDBJ whole genome shotgun (WGS) entry which is preliminary data.</text>
</comment>
<evidence type="ECO:0000313" key="2">
    <source>
        <dbReference type="EMBL" id="RNB58881.1"/>
    </source>
</evidence>
<dbReference type="EMBL" id="BJOD01000056">
    <property type="protein sequence ID" value="GED28015.1"/>
    <property type="molecule type" value="Genomic_DNA"/>
</dbReference>
<dbReference type="Proteomes" id="UP000317180">
    <property type="component" value="Unassembled WGS sequence"/>
</dbReference>
<dbReference type="RefSeq" id="WP_005829490.1">
    <property type="nucleotide sequence ID" value="NZ_BJOD01000056.1"/>
</dbReference>
<sequence length="103" mass="12060">MDKKRYYVSVQAGTIMENQGDSGYEFEIEATDRQVHALKSLFEERTEYEFGTFLRGHVVAIPYHFDEENDQYDNCLKQIYSAIYECGTEETKQHIQSMGVLNM</sequence>
<dbReference type="GeneID" id="82809911"/>
<name>A0A3M8B603_9BACL</name>
<evidence type="ECO:0000313" key="1">
    <source>
        <dbReference type="EMBL" id="GED28015.1"/>
    </source>
</evidence>
<reference evidence="2 3" key="1">
    <citation type="submission" date="2018-10" db="EMBL/GenBank/DDBJ databases">
        <title>Phylogenomics of Brevibacillus.</title>
        <authorList>
            <person name="Dunlap C."/>
        </authorList>
    </citation>
    <scope>NUCLEOTIDE SEQUENCE [LARGE SCALE GENOMIC DNA]</scope>
    <source>
        <strain evidence="2 3">NRRL NRS 1219</strain>
    </source>
</reference>
<accession>A0A3M8B603</accession>
<dbReference type="Proteomes" id="UP000276178">
    <property type="component" value="Unassembled WGS sequence"/>
</dbReference>
<evidence type="ECO:0008006" key="5">
    <source>
        <dbReference type="Google" id="ProtNLM"/>
    </source>
</evidence>
<dbReference type="EMBL" id="RHHN01000016">
    <property type="protein sequence ID" value="RNB58881.1"/>
    <property type="molecule type" value="Genomic_DNA"/>
</dbReference>
<evidence type="ECO:0000313" key="3">
    <source>
        <dbReference type="Proteomes" id="UP000276178"/>
    </source>
</evidence>
<dbReference type="OrthoDB" id="2706506at2"/>
<organism evidence="2 3">
    <name type="scientific">Brevibacillus agri</name>
    <dbReference type="NCBI Taxonomy" id="51101"/>
    <lineage>
        <taxon>Bacteria</taxon>
        <taxon>Bacillati</taxon>
        <taxon>Bacillota</taxon>
        <taxon>Bacilli</taxon>
        <taxon>Bacillales</taxon>
        <taxon>Paenibacillaceae</taxon>
        <taxon>Brevibacillus</taxon>
    </lineage>
</organism>
<reference evidence="1 4" key="2">
    <citation type="submission" date="2019-06" db="EMBL/GenBank/DDBJ databases">
        <title>Whole genome shotgun sequence of Brevibacillus agri NBRC 15538.</title>
        <authorList>
            <person name="Hosoyama A."/>
            <person name="Uohara A."/>
            <person name="Ohji S."/>
            <person name="Ichikawa N."/>
        </authorList>
    </citation>
    <scope>NUCLEOTIDE SEQUENCE [LARGE SCALE GENOMIC DNA]</scope>
    <source>
        <strain evidence="1 4">NBRC 15538</strain>
    </source>
</reference>
<keyword evidence="4" id="KW-1185">Reference proteome</keyword>
<dbReference type="AlphaFoldDB" id="A0A3M8B603"/>
<evidence type="ECO:0000313" key="4">
    <source>
        <dbReference type="Proteomes" id="UP000317180"/>
    </source>
</evidence>
<proteinExistence type="predicted"/>
<protein>
    <recommendedName>
        <fullName evidence="5">Hydrolase</fullName>
    </recommendedName>
</protein>